<keyword evidence="2" id="KW-1185">Reference proteome</keyword>
<accession>A0A1I7UE31</accession>
<feature type="region of interest" description="Disordered" evidence="1">
    <location>
        <begin position="120"/>
        <end position="141"/>
    </location>
</feature>
<proteinExistence type="predicted"/>
<organism evidence="2 3">
    <name type="scientific">Caenorhabditis tropicalis</name>
    <dbReference type="NCBI Taxonomy" id="1561998"/>
    <lineage>
        <taxon>Eukaryota</taxon>
        <taxon>Metazoa</taxon>
        <taxon>Ecdysozoa</taxon>
        <taxon>Nematoda</taxon>
        <taxon>Chromadorea</taxon>
        <taxon>Rhabditida</taxon>
        <taxon>Rhabditina</taxon>
        <taxon>Rhabditomorpha</taxon>
        <taxon>Rhabditoidea</taxon>
        <taxon>Rhabditidae</taxon>
        <taxon>Peloderinae</taxon>
        <taxon>Caenorhabditis</taxon>
    </lineage>
</organism>
<dbReference type="WBParaSite" id="Csp11.Scaffold629.g8393.t1">
    <property type="protein sequence ID" value="Csp11.Scaffold629.g8393.t1"/>
    <property type="gene ID" value="Csp11.Scaffold629.g8393"/>
</dbReference>
<reference evidence="3" key="1">
    <citation type="submission" date="2016-11" db="UniProtKB">
        <authorList>
            <consortium name="WormBaseParasite"/>
        </authorList>
    </citation>
    <scope>IDENTIFICATION</scope>
</reference>
<feature type="compositionally biased region" description="Polar residues" evidence="1">
    <location>
        <begin position="123"/>
        <end position="141"/>
    </location>
</feature>
<dbReference type="AlphaFoldDB" id="A0A1I7UE31"/>
<sequence>MNPSDFSIEQDRALLSFIIDNAASYDRYEIFLQAQKESLLSQKTILDLYLRYHRFLFPLFTGKPSDESVQLESIRCVDNNGSKHSSTKHCFSGSKTSDNNLNGSNRRILVCQAKEHDLESETSDYGSANSSRTSSNNDSLMDSMLSNTMAFAEAM</sequence>
<evidence type="ECO:0000313" key="2">
    <source>
        <dbReference type="Proteomes" id="UP000095282"/>
    </source>
</evidence>
<protein>
    <submittedName>
        <fullName evidence="3">RGS domain-containing protein</fullName>
    </submittedName>
</protein>
<evidence type="ECO:0000313" key="3">
    <source>
        <dbReference type="WBParaSite" id="Csp11.Scaffold629.g8393.t1"/>
    </source>
</evidence>
<dbReference type="Proteomes" id="UP000095282">
    <property type="component" value="Unplaced"/>
</dbReference>
<name>A0A1I7UE31_9PELO</name>
<evidence type="ECO:0000256" key="1">
    <source>
        <dbReference type="SAM" id="MobiDB-lite"/>
    </source>
</evidence>